<evidence type="ECO:0000256" key="1">
    <source>
        <dbReference type="SAM" id="MobiDB-lite"/>
    </source>
</evidence>
<feature type="region of interest" description="Disordered" evidence="1">
    <location>
        <begin position="353"/>
        <end position="377"/>
    </location>
</feature>
<comment type="caution">
    <text evidence="2">The sequence shown here is derived from an EMBL/GenBank/DDBJ whole genome shotgun (WGS) entry which is preliminary data.</text>
</comment>
<accession>A0A9Q5HWQ3</accession>
<feature type="region of interest" description="Disordered" evidence="1">
    <location>
        <begin position="38"/>
        <end position="59"/>
    </location>
</feature>
<protein>
    <submittedName>
        <fullName evidence="2">Uncharacterized protein</fullName>
    </submittedName>
</protein>
<keyword evidence="3" id="KW-1185">Reference proteome</keyword>
<dbReference type="AlphaFoldDB" id="A0A9Q5HWQ3"/>
<proteinExistence type="predicted"/>
<feature type="region of interest" description="Disordered" evidence="1">
    <location>
        <begin position="327"/>
        <end position="346"/>
    </location>
</feature>
<evidence type="ECO:0000313" key="2">
    <source>
        <dbReference type="EMBL" id="OCB87260.1"/>
    </source>
</evidence>
<dbReference type="Proteomes" id="UP000757232">
    <property type="component" value="Unassembled WGS sequence"/>
</dbReference>
<evidence type="ECO:0000313" key="3">
    <source>
        <dbReference type="Proteomes" id="UP000757232"/>
    </source>
</evidence>
<feature type="region of interest" description="Disordered" evidence="1">
    <location>
        <begin position="1"/>
        <end position="20"/>
    </location>
</feature>
<sequence>MSSMMDTSRDHQVVVPQAGPELDTHELAVDADGMDGDAGLCDVSTPKADSESKSSVAADCPADISDKKKKQWGRRALSVTSSHVSGSLVIGQWTRCAPYVPNSFATAPGSDVVTEVATGNSIACVPESIKSYKSASHFSGITQPLDSEGHAGLHSAYFVYQESGMRAFECEDPRTVTRARGKVSIERCYATENNLGLSRKAHETFDAEALSATHGSRFSSPAPSCQMRTPSLYLRERTPFSETSDSLTQHRGPTPETTFGYVQWRWKTGMDEQDHDSADFDRAAYCKLFGREGSPLTGLPEESDTVEARNKPALPRRVFEGGQMLPPKNFRAGIRPSTPRSSQRLALRRISERAAKHQVTMYDSPAKKHGRSEPTDD</sequence>
<organism evidence="2 3">
    <name type="scientific">Sanghuangporus baumii</name>
    <name type="common">Phellinus baumii</name>
    <dbReference type="NCBI Taxonomy" id="108892"/>
    <lineage>
        <taxon>Eukaryota</taxon>
        <taxon>Fungi</taxon>
        <taxon>Dikarya</taxon>
        <taxon>Basidiomycota</taxon>
        <taxon>Agaricomycotina</taxon>
        <taxon>Agaricomycetes</taxon>
        <taxon>Hymenochaetales</taxon>
        <taxon>Hymenochaetaceae</taxon>
        <taxon>Sanghuangporus</taxon>
    </lineage>
</organism>
<name>A0A9Q5HWQ3_SANBA</name>
<gene>
    <name evidence="2" type="ORF">A7U60_g5587</name>
</gene>
<dbReference type="EMBL" id="LNZH02000193">
    <property type="protein sequence ID" value="OCB87260.1"/>
    <property type="molecule type" value="Genomic_DNA"/>
</dbReference>
<reference evidence="2" key="1">
    <citation type="submission" date="2016-06" db="EMBL/GenBank/DDBJ databases">
        <title>Draft Genome sequence of the fungus Inonotus baumii.</title>
        <authorList>
            <person name="Zhu H."/>
            <person name="Lin W."/>
        </authorList>
    </citation>
    <scope>NUCLEOTIDE SEQUENCE</scope>
    <source>
        <strain evidence="2">821</strain>
    </source>
</reference>